<keyword evidence="3 7" id="KW-0812">Transmembrane</keyword>
<comment type="subcellular location">
    <subcellularLocation>
        <location evidence="1">Cell membrane</location>
        <topology evidence="1">Multi-pass membrane protein</topology>
    </subcellularLocation>
</comment>
<dbReference type="Pfam" id="PF01569">
    <property type="entry name" value="PAP2"/>
    <property type="match status" value="1"/>
</dbReference>
<comment type="caution">
    <text evidence="9">The sequence shown here is derived from an EMBL/GenBank/DDBJ whole genome shotgun (WGS) entry which is preliminary data.</text>
</comment>
<keyword evidence="6 7" id="KW-0472">Membrane</keyword>
<proteinExistence type="predicted"/>
<sequence>MNAVGILENAPTGIEDVPDASAAWYLDIVRFAATTPEWFQSFAGLFTEGAIVLLLGFMLLGWWRARRLPARSMAFALLAPVGMVAAYLLSEVIKVLYQVERPCRTLGDVVTIAECPPPGDWSFPSNHSVIAGAAALGILMAWRLLGTVAVVVALAAAASRVFVGAHYPHDAIVGIVLGALVAAVVVLLLVRPVTKLVGRIREHDKLGALLATDAVRYPVREQGGDPFPPQEQVFTPRR</sequence>
<dbReference type="Gene3D" id="1.20.144.10">
    <property type="entry name" value="Phosphatidic acid phosphatase type 2/haloperoxidase"/>
    <property type="match status" value="1"/>
</dbReference>
<evidence type="ECO:0000256" key="4">
    <source>
        <dbReference type="ARBA" id="ARBA00022801"/>
    </source>
</evidence>
<keyword evidence="5 7" id="KW-1133">Transmembrane helix</keyword>
<protein>
    <submittedName>
        <fullName evidence="9">Undecaprenyl-diphosphatase</fullName>
    </submittedName>
</protein>
<evidence type="ECO:0000256" key="7">
    <source>
        <dbReference type="SAM" id="Phobius"/>
    </source>
</evidence>
<feature type="transmembrane region" description="Helical" evidence="7">
    <location>
        <begin position="129"/>
        <end position="159"/>
    </location>
</feature>
<gene>
    <name evidence="9" type="ORF">LX83_003954</name>
</gene>
<evidence type="ECO:0000256" key="5">
    <source>
        <dbReference type="ARBA" id="ARBA00022989"/>
    </source>
</evidence>
<dbReference type="AlphaFoldDB" id="A0AAE3GF21"/>
<keyword evidence="4" id="KW-0378">Hydrolase</keyword>
<dbReference type="GO" id="GO:0005886">
    <property type="term" value="C:plasma membrane"/>
    <property type="evidence" value="ECO:0007669"/>
    <property type="project" value="UniProtKB-SubCell"/>
</dbReference>
<feature type="transmembrane region" description="Helical" evidence="7">
    <location>
        <begin position="171"/>
        <end position="190"/>
    </location>
</feature>
<feature type="domain" description="Phosphatidic acid phosphatase type 2/haloperoxidase" evidence="8">
    <location>
        <begin position="76"/>
        <end position="186"/>
    </location>
</feature>
<evidence type="ECO:0000256" key="1">
    <source>
        <dbReference type="ARBA" id="ARBA00004651"/>
    </source>
</evidence>
<dbReference type="Proteomes" id="UP001206128">
    <property type="component" value="Unassembled WGS sequence"/>
</dbReference>
<evidence type="ECO:0000256" key="3">
    <source>
        <dbReference type="ARBA" id="ARBA00022692"/>
    </source>
</evidence>
<keyword evidence="2" id="KW-1003">Cell membrane</keyword>
<name>A0AAE3GF21_9PSEU</name>
<dbReference type="InterPro" id="IPR000326">
    <property type="entry name" value="PAP2/HPO"/>
</dbReference>
<dbReference type="SUPFAM" id="SSF48317">
    <property type="entry name" value="Acid phosphatase/Vanadium-dependent haloperoxidase"/>
    <property type="match status" value="1"/>
</dbReference>
<evidence type="ECO:0000256" key="6">
    <source>
        <dbReference type="ARBA" id="ARBA00023136"/>
    </source>
</evidence>
<dbReference type="PANTHER" id="PTHR14969:SF62">
    <property type="entry name" value="DECAPRENYLPHOSPHORYL-5-PHOSPHORIBOSE PHOSPHATASE RV3807C-RELATED"/>
    <property type="match status" value="1"/>
</dbReference>
<evidence type="ECO:0000256" key="2">
    <source>
        <dbReference type="ARBA" id="ARBA00022475"/>
    </source>
</evidence>
<dbReference type="EMBL" id="JAMTCK010000009">
    <property type="protein sequence ID" value="MCP2167081.1"/>
    <property type="molecule type" value="Genomic_DNA"/>
</dbReference>
<dbReference type="PANTHER" id="PTHR14969">
    <property type="entry name" value="SPHINGOSINE-1-PHOSPHATE PHOSPHOHYDROLASE"/>
    <property type="match status" value="1"/>
</dbReference>
<feature type="transmembrane region" description="Helical" evidence="7">
    <location>
        <begin position="75"/>
        <end position="97"/>
    </location>
</feature>
<evidence type="ECO:0000313" key="9">
    <source>
        <dbReference type="EMBL" id="MCP2167081.1"/>
    </source>
</evidence>
<evidence type="ECO:0000259" key="8">
    <source>
        <dbReference type="SMART" id="SM00014"/>
    </source>
</evidence>
<dbReference type="InterPro" id="IPR036938">
    <property type="entry name" value="PAP2/HPO_sf"/>
</dbReference>
<evidence type="ECO:0000313" key="10">
    <source>
        <dbReference type="Proteomes" id="UP001206128"/>
    </source>
</evidence>
<keyword evidence="10" id="KW-1185">Reference proteome</keyword>
<dbReference type="SMART" id="SM00014">
    <property type="entry name" value="acidPPc"/>
    <property type="match status" value="1"/>
</dbReference>
<reference evidence="9" key="1">
    <citation type="submission" date="2022-06" db="EMBL/GenBank/DDBJ databases">
        <title>Genomic Encyclopedia of Archaeal and Bacterial Type Strains, Phase II (KMG-II): from individual species to whole genera.</title>
        <authorList>
            <person name="Goeker M."/>
        </authorList>
    </citation>
    <scope>NUCLEOTIDE SEQUENCE</scope>
    <source>
        <strain evidence="9">DSM 43935</strain>
    </source>
</reference>
<organism evidence="9 10">
    <name type="scientific">Goodfellowiella coeruleoviolacea</name>
    <dbReference type="NCBI Taxonomy" id="334858"/>
    <lineage>
        <taxon>Bacteria</taxon>
        <taxon>Bacillati</taxon>
        <taxon>Actinomycetota</taxon>
        <taxon>Actinomycetes</taxon>
        <taxon>Pseudonocardiales</taxon>
        <taxon>Pseudonocardiaceae</taxon>
        <taxon>Goodfellowiella</taxon>
    </lineage>
</organism>
<feature type="transmembrane region" description="Helical" evidence="7">
    <location>
        <begin position="42"/>
        <end position="63"/>
    </location>
</feature>
<accession>A0AAE3GF21</accession>
<dbReference type="GO" id="GO:0016787">
    <property type="term" value="F:hydrolase activity"/>
    <property type="evidence" value="ECO:0007669"/>
    <property type="project" value="UniProtKB-KW"/>
</dbReference>